<dbReference type="GO" id="GO:0016491">
    <property type="term" value="F:oxidoreductase activity"/>
    <property type="evidence" value="ECO:0007669"/>
    <property type="project" value="UniProtKB-KW"/>
</dbReference>
<dbReference type="PANTHER" id="PTHR42760">
    <property type="entry name" value="SHORT-CHAIN DEHYDROGENASES/REDUCTASES FAMILY MEMBER"/>
    <property type="match status" value="1"/>
</dbReference>
<dbReference type="PANTHER" id="PTHR42760:SF133">
    <property type="entry name" value="3-OXOACYL-[ACYL-CARRIER-PROTEIN] REDUCTASE"/>
    <property type="match status" value="1"/>
</dbReference>
<dbReference type="RefSeq" id="WP_247415758.1">
    <property type="nucleotide sequence ID" value="NZ_JALLGW010000001.1"/>
</dbReference>
<evidence type="ECO:0000256" key="3">
    <source>
        <dbReference type="RuleBase" id="RU000363"/>
    </source>
</evidence>
<keyword evidence="2" id="KW-0560">Oxidoreductase</keyword>
<dbReference type="EMBL" id="JBHSQH010000001">
    <property type="protein sequence ID" value="MFC5972441.1"/>
    <property type="molecule type" value="Genomic_DNA"/>
</dbReference>
<comment type="similarity">
    <text evidence="1 3">Belongs to the short-chain dehydrogenases/reductases (SDR) family.</text>
</comment>
<name>A0ABD5RPK1_9EURY</name>
<dbReference type="SUPFAM" id="SSF51735">
    <property type="entry name" value="NAD(P)-binding Rossmann-fold domains"/>
    <property type="match status" value="1"/>
</dbReference>
<evidence type="ECO:0000256" key="1">
    <source>
        <dbReference type="ARBA" id="ARBA00006484"/>
    </source>
</evidence>
<proteinExistence type="inferred from homology"/>
<dbReference type="InterPro" id="IPR002347">
    <property type="entry name" value="SDR_fam"/>
</dbReference>
<dbReference type="InterPro" id="IPR036291">
    <property type="entry name" value="NAD(P)-bd_dom_sf"/>
</dbReference>
<sequence>MDEDIDLYDSLAGQVALVTGATRGIGAEVAADLADLGATVYAGARDTDDVTDAALVPVRLDVTNERTIEGAIDRVESEEGRLDVLVNNAGVYGPAGALHTVPTSGIDRTLDTNLRGPMLVTKHALPSLLVGESGRVVNVSSGSGQFSGGMSTGRGPYAVSKAGLNALTAYLHAEYGPELVANAVCPGWVRTDMGGPGATRSVEAGAETPVWLARFRPGSPGGRLWRDREVVDW</sequence>
<dbReference type="Gene3D" id="3.40.50.720">
    <property type="entry name" value="NAD(P)-binding Rossmann-like Domain"/>
    <property type="match status" value="1"/>
</dbReference>
<dbReference type="Pfam" id="PF00106">
    <property type="entry name" value="adh_short"/>
    <property type="match status" value="1"/>
</dbReference>
<protein>
    <submittedName>
        <fullName evidence="4">SDR family NAD(P)-dependent oxidoreductase</fullName>
    </submittedName>
</protein>
<evidence type="ECO:0000313" key="5">
    <source>
        <dbReference type="Proteomes" id="UP001596099"/>
    </source>
</evidence>
<dbReference type="AlphaFoldDB" id="A0ABD5RPK1"/>
<dbReference type="Proteomes" id="UP001596099">
    <property type="component" value="Unassembled WGS sequence"/>
</dbReference>
<accession>A0ABD5RPK1</accession>
<reference evidence="4 5" key="1">
    <citation type="journal article" date="2019" name="Int. J. Syst. Evol. Microbiol.">
        <title>The Global Catalogue of Microorganisms (GCM) 10K type strain sequencing project: providing services to taxonomists for standard genome sequencing and annotation.</title>
        <authorList>
            <consortium name="The Broad Institute Genomics Platform"/>
            <consortium name="The Broad Institute Genome Sequencing Center for Infectious Disease"/>
            <person name="Wu L."/>
            <person name="Ma J."/>
        </authorList>
    </citation>
    <scope>NUCLEOTIDE SEQUENCE [LARGE SCALE GENOMIC DNA]</scope>
    <source>
        <strain evidence="4 5">CGMCC 1.12543</strain>
    </source>
</reference>
<comment type="caution">
    <text evidence="4">The sequence shown here is derived from an EMBL/GenBank/DDBJ whole genome shotgun (WGS) entry which is preliminary data.</text>
</comment>
<evidence type="ECO:0000256" key="2">
    <source>
        <dbReference type="ARBA" id="ARBA00023002"/>
    </source>
</evidence>
<evidence type="ECO:0000313" key="4">
    <source>
        <dbReference type="EMBL" id="MFC5972441.1"/>
    </source>
</evidence>
<dbReference type="PRINTS" id="PR00081">
    <property type="entry name" value="GDHRDH"/>
</dbReference>
<keyword evidence="5" id="KW-1185">Reference proteome</keyword>
<organism evidence="4 5">
    <name type="scientific">Halomarina salina</name>
    <dbReference type="NCBI Taxonomy" id="1872699"/>
    <lineage>
        <taxon>Archaea</taxon>
        <taxon>Methanobacteriati</taxon>
        <taxon>Methanobacteriota</taxon>
        <taxon>Stenosarchaea group</taxon>
        <taxon>Halobacteria</taxon>
        <taxon>Halobacteriales</taxon>
        <taxon>Natronomonadaceae</taxon>
        <taxon>Halomarina</taxon>
    </lineage>
</organism>
<dbReference type="PRINTS" id="PR00080">
    <property type="entry name" value="SDRFAMILY"/>
</dbReference>
<gene>
    <name evidence="4" type="ORF">ACFPYI_13960</name>
</gene>